<dbReference type="Pfam" id="PF01757">
    <property type="entry name" value="Acyl_transf_3"/>
    <property type="match status" value="1"/>
</dbReference>
<evidence type="ECO:0000256" key="4">
    <source>
        <dbReference type="ARBA" id="ARBA00022692"/>
    </source>
</evidence>
<feature type="transmembrane region" description="Helical" evidence="9">
    <location>
        <begin position="89"/>
        <end position="109"/>
    </location>
</feature>
<evidence type="ECO:0000259" key="10">
    <source>
        <dbReference type="Pfam" id="PF01757"/>
    </source>
</evidence>
<dbReference type="AlphaFoldDB" id="A0A6J7IG83"/>
<feature type="transmembrane region" description="Helical" evidence="9">
    <location>
        <begin position="394"/>
        <end position="416"/>
    </location>
</feature>
<proteinExistence type="predicted"/>
<feature type="transmembrane region" description="Helical" evidence="9">
    <location>
        <begin position="152"/>
        <end position="173"/>
    </location>
</feature>
<evidence type="ECO:0000313" key="11">
    <source>
        <dbReference type="EMBL" id="CAB4929334.1"/>
    </source>
</evidence>
<feature type="transmembrane region" description="Helical" evidence="9">
    <location>
        <begin position="247"/>
        <end position="270"/>
    </location>
</feature>
<keyword evidence="6 9" id="KW-0472">Membrane</keyword>
<dbReference type="PANTHER" id="PTHR23028:SF53">
    <property type="entry name" value="ACYL_TRANSF_3 DOMAIN-CONTAINING PROTEIN"/>
    <property type="match status" value="1"/>
</dbReference>
<organism evidence="11">
    <name type="scientific">freshwater metagenome</name>
    <dbReference type="NCBI Taxonomy" id="449393"/>
    <lineage>
        <taxon>unclassified sequences</taxon>
        <taxon>metagenomes</taxon>
        <taxon>ecological metagenomes</taxon>
    </lineage>
</organism>
<dbReference type="EMBL" id="CAFBNE010000003">
    <property type="protein sequence ID" value="CAB4929334.1"/>
    <property type="molecule type" value="Genomic_DNA"/>
</dbReference>
<evidence type="ECO:0000256" key="7">
    <source>
        <dbReference type="ARBA" id="ARBA00023315"/>
    </source>
</evidence>
<feature type="transmembrane region" description="Helical" evidence="9">
    <location>
        <begin position="44"/>
        <end position="68"/>
    </location>
</feature>
<dbReference type="PANTHER" id="PTHR23028">
    <property type="entry name" value="ACETYLTRANSFERASE"/>
    <property type="match status" value="1"/>
</dbReference>
<keyword evidence="7" id="KW-0012">Acyltransferase</keyword>
<keyword evidence="3" id="KW-0808">Transferase</keyword>
<evidence type="ECO:0000256" key="3">
    <source>
        <dbReference type="ARBA" id="ARBA00022679"/>
    </source>
</evidence>
<dbReference type="GO" id="GO:0005886">
    <property type="term" value="C:plasma membrane"/>
    <property type="evidence" value="ECO:0007669"/>
    <property type="project" value="UniProtKB-SubCell"/>
</dbReference>
<evidence type="ECO:0000256" key="6">
    <source>
        <dbReference type="ARBA" id="ARBA00023136"/>
    </source>
</evidence>
<evidence type="ECO:0000256" key="9">
    <source>
        <dbReference type="SAM" id="Phobius"/>
    </source>
</evidence>
<evidence type="ECO:0000256" key="1">
    <source>
        <dbReference type="ARBA" id="ARBA00004651"/>
    </source>
</evidence>
<evidence type="ECO:0000256" key="5">
    <source>
        <dbReference type="ARBA" id="ARBA00022989"/>
    </source>
</evidence>
<dbReference type="InterPro" id="IPR050879">
    <property type="entry name" value="Acyltransferase_3"/>
</dbReference>
<evidence type="ECO:0000256" key="8">
    <source>
        <dbReference type="SAM" id="MobiDB-lite"/>
    </source>
</evidence>
<keyword evidence="4 9" id="KW-0812">Transmembrane</keyword>
<keyword evidence="5 9" id="KW-1133">Transmembrane helix</keyword>
<feature type="transmembrane region" description="Helical" evidence="9">
    <location>
        <begin position="320"/>
        <end position="337"/>
    </location>
</feature>
<evidence type="ECO:0000256" key="2">
    <source>
        <dbReference type="ARBA" id="ARBA00022475"/>
    </source>
</evidence>
<reference evidence="11" key="1">
    <citation type="submission" date="2020-05" db="EMBL/GenBank/DDBJ databases">
        <authorList>
            <person name="Chiriac C."/>
            <person name="Salcher M."/>
            <person name="Ghai R."/>
            <person name="Kavagutti S V."/>
        </authorList>
    </citation>
    <scope>NUCLEOTIDE SEQUENCE</scope>
</reference>
<dbReference type="Gene3D" id="3.40.50.1110">
    <property type="entry name" value="SGNH hydrolase"/>
    <property type="match status" value="1"/>
</dbReference>
<dbReference type="GO" id="GO:0009103">
    <property type="term" value="P:lipopolysaccharide biosynthetic process"/>
    <property type="evidence" value="ECO:0007669"/>
    <property type="project" value="TreeGrafter"/>
</dbReference>
<protein>
    <submittedName>
        <fullName evidence="11">Unannotated protein</fullName>
    </submittedName>
</protein>
<accession>A0A6J7IG83</accession>
<feature type="transmembrane region" description="Helical" evidence="9">
    <location>
        <begin position="180"/>
        <end position="202"/>
    </location>
</feature>
<name>A0A6J7IG83_9ZZZZ</name>
<gene>
    <name evidence="11" type="ORF">UFOPK3772_00150</name>
</gene>
<feature type="transmembrane region" description="Helical" evidence="9">
    <location>
        <begin position="276"/>
        <end position="299"/>
    </location>
</feature>
<dbReference type="InterPro" id="IPR036514">
    <property type="entry name" value="SGNH_hydro_sf"/>
</dbReference>
<feature type="domain" description="Acyltransferase 3" evidence="10">
    <location>
        <begin position="22"/>
        <end position="357"/>
    </location>
</feature>
<keyword evidence="2" id="KW-1003">Cell membrane</keyword>
<comment type="subcellular location">
    <subcellularLocation>
        <location evidence="1">Cell membrane</location>
        <topology evidence="1">Multi-pass membrane protein</topology>
    </subcellularLocation>
</comment>
<sequence length="649" mass="69564">MRDPVPWNLDRGPRAKEMGYLPGLDGVRALAVIGVLLYHADLSWIPGGFLGVDVFFVLSGFLITSLILEEFDRSGRVNFRKFYLGRARRLLPALLLVLVVVSLAAALVYQDAARQTASDVLASLFYVNNWWYIAADQSYFEFIGRPPLLQHLWSLAVEEQFYLVWPAIAFLAMRRFARKGVFAVAGVLAILSTVWMLQLSVANGYPDFADPSRAYFGTDSHAMGLLIGAAMATFWRPGRMRRDLSSSAAAIITGIGVLALLAVIWFFVFVGEFTPWMYRGGFLALALVVATLIAAASHPGVGLGRAMGTQPWRYIGQRSYGLYLWHWPVFMATRPVLDTPLDGLPLLILRLALTVGIAELSFRFLEMPIRRGAIQRFVARVRAAKGARRRRLRAVGAAMVGATLAGVVAVALLLAATTRATVDSVVAPDVAAAMGIESGGPTEVSLDDADSTGGSGASAGADSALPGEASPAASGSGEPADASAGPTPSASPTRDTGKVSAIGDSVMLGARSVLKDTIPGTKVDAAVSRYPGAFIGKLKRYVAGNRLAPIVVLHPGTNGVLPESMMREMLDILVDSPRVVVVNDNMPRSWRDPNNNVMADVVPQYPNAVLADWRAASVDHPEYFASDGIHLTPEGARAYSDLIKQAAGL</sequence>
<dbReference type="SUPFAM" id="SSF52266">
    <property type="entry name" value="SGNH hydrolase"/>
    <property type="match status" value="1"/>
</dbReference>
<feature type="transmembrane region" description="Helical" evidence="9">
    <location>
        <begin position="214"/>
        <end position="235"/>
    </location>
</feature>
<feature type="transmembrane region" description="Helical" evidence="9">
    <location>
        <begin position="343"/>
        <end position="362"/>
    </location>
</feature>
<feature type="compositionally biased region" description="Low complexity" evidence="8">
    <location>
        <begin position="458"/>
        <end position="486"/>
    </location>
</feature>
<dbReference type="GO" id="GO:0016747">
    <property type="term" value="F:acyltransferase activity, transferring groups other than amino-acyl groups"/>
    <property type="evidence" value="ECO:0007669"/>
    <property type="project" value="InterPro"/>
</dbReference>
<dbReference type="InterPro" id="IPR002656">
    <property type="entry name" value="Acyl_transf_3_dom"/>
</dbReference>
<feature type="region of interest" description="Disordered" evidence="8">
    <location>
        <begin position="441"/>
        <end position="499"/>
    </location>
</feature>